<dbReference type="NCBIfam" id="TIGR03345">
    <property type="entry name" value="VI_ClpV1"/>
    <property type="match status" value="1"/>
</dbReference>
<dbReference type="Pfam" id="PF07724">
    <property type="entry name" value="AAA_2"/>
    <property type="match status" value="1"/>
</dbReference>
<evidence type="ECO:0000256" key="3">
    <source>
        <dbReference type="ARBA" id="ARBA00022840"/>
    </source>
</evidence>
<evidence type="ECO:0000259" key="6">
    <source>
        <dbReference type="SMART" id="SM00382"/>
    </source>
</evidence>
<feature type="region of interest" description="Disordered" evidence="5">
    <location>
        <begin position="159"/>
        <end position="180"/>
    </location>
</feature>
<evidence type="ECO:0000259" key="7">
    <source>
        <dbReference type="SMART" id="SM01086"/>
    </source>
</evidence>
<dbReference type="CDD" id="cd19499">
    <property type="entry name" value="RecA-like_ClpB_Hsp104-like"/>
    <property type="match status" value="1"/>
</dbReference>
<dbReference type="InterPro" id="IPR001270">
    <property type="entry name" value="ClpA/B"/>
</dbReference>
<dbReference type="Pfam" id="PF17871">
    <property type="entry name" value="AAA_lid_9"/>
    <property type="match status" value="1"/>
</dbReference>
<dbReference type="PRINTS" id="PR00300">
    <property type="entry name" value="CLPPROTEASEA"/>
</dbReference>
<dbReference type="InterPro" id="IPR036628">
    <property type="entry name" value="Clp_N_dom_sf"/>
</dbReference>
<organism evidence="8 9">
    <name type="scientific">Geoalkalibacter halelectricus</name>
    <dbReference type="NCBI Taxonomy" id="2847045"/>
    <lineage>
        <taxon>Bacteria</taxon>
        <taxon>Pseudomonadati</taxon>
        <taxon>Thermodesulfobacteriota</taxon>
        <taxon>Desulfuromonadia</taxon>
        <taxon>Desulfuromonadales</taxon>
        <taxon>Geoalkalibacteraceae</taxon>
        <taxon>Geoalkalibacter</taxon>
    </lineage>
</organism>
<dbReference type="Pfam" id="PF00004">
    <property type="entry name" value="AAA"/>
    <property type="match status" value="1"/>
</dbReference>
<dbReference type="Gene3D" id="1.10.1780.10">
    <property type="entry name" value="Clp, N-terminal domain"/>
    <property type="match status" value="1"/>
</dbReference>
<dbReference type="PANTHER" id="PTHR11638:SF181">
    <property type="entry name" value="ATPASE SUBUNIT OF ATP-DEPENDENT PROTEASE"/>
    <property type="match status" value="1"/>
</dbReference>
<dbReference type="Proteomes" id="UP001060414">
    <property type="component" value="Chromosome"/>
</dbReference>
<keyword evidence="2" id="KW-0547">Nucleotide-binding</keyword>
<evidence type="ECO:0000313" key="9">
    <source>
        <dbReference type="Proteomes" id="UP001060414"/>
    </source>
</evidence>
<dbReference type="Pfam" id="PF02861">
    <property type="entry name" value="Clp_N"/>
    <property type="match status" value="1"/>
</dbReference>
<feature type="region of interest" description="Disordered" evidence="5">
    <location>
        <begin position="890"/>
        <end position="918"/>
    </location>
</feature>
<dbReference type="InterPro" id="IPR050130">
    <property type="entry name" value="ClpA_ClpB"/>
</dbReference>
<dbReference type="Gene3D" id="3.40.50.300">
    <property type="entry name" value="P-loop containing nucleotide triphosphate hydrolases"/>
    <property type="match status" value="3"/>
</dbReference>
<dbReference type="InterPro" id="IPR017729">
    <property type="entry name" value="ATPase_T6SS_ClpV1"/>
</dbReference>
<dbReference type="InterPro" id="IPR027417">
    <property type="entry name" value="P-loop_NTPase"/>
</dbReference>
<reference evidence="8" key="1">
    <citation type="journal article" date="2022" name="Environ. Microbiol.">
        <title>Geoalkalibacter halelectricus SAP #1 sp. nov. possessing extracellular electron transfer and mineral#reducing capabilities from a haloalkaline environment.</title>
        <authorList>
            <person name="Yadav S."/>
            <person name="Singh R."/>
            <person name="Sundharam S.S."/>
            <person name="Chaudhary S."/>
            <person name="Krishnamurthi S."/>
            <person name="Patil S.A."/>
        </authorList>
    </citation>
    <scope>NUCLEOTIDE SEQUENCE</scope>
    <source>
        <strain evidence="8">SAP-1</strain>
    </source>
</reference>
<keyword evidence="3" id="KW-0067">ATP-binding</keyword>
<dbReference type="EMBL" id="CP092109">
    <property type="protein sequence ID" value="UWZ81081.1"/>
    <property type="molecule type" value="Genomic_DNA"/>
</dbReference>
<gene>
    <name evidence="8" type="primary">tssH</name>
    <name evidence="8" type="ORF">L9S41_06715</name>
</gene>
<dbReference type="InterPro" id="IPR041546">
    <property type="entry name" value="ClpA/ClpB_AAA_lid"/>
</dbReference>
<dbReference type="RefSeq" id="WP_260749452.1">
    <property type="nucleotide sequence ID" value="NZ_CP092109.1"/>
</dbReference>
<keyword evidence="9" id="KW-1185">Reference proteome</keyword>
<protein>
    <submittedName>
        <fullName evidence="8">Type VI secretion system ATPase TssH</fullName>
    </submittedName>
</protein>
<evidence type="ECO:0000313" key="8">
    <source>
        <dbReference type="EMBL" id="UWZ81081.1"/>
    </source>
</evidence>
<feature type="domain" description="Clp ATPase C-terminal" evidence="7">
    <location>
        <begin position="794"/>
        <end position="885"/>
    </location>
</feature>
<dbReference type="InterPro" id="IPR003593">
    <property type="entry name" value="AAA+_ATPase"/>
</dbReference>
<keyword evidence="1" id="KW-0677">Repeat</keyword>
<evidence type="ECO:0000256" key="1">
    <source>
        <dbReference type="ARBA" id="ARBA00022737"/>
    </source>
</evidence>
<feature type="domain" description="AAA+ ATPase" evidence="6">
    <location>
        <begin position="613"/>
        <end position="757"/>
    </location>
</feature>
<dbReference type="CDD" id="cd00009">
    <property type="entry name" value="AAA"/>
    <property type="match status" value="1"/>
</dbReference>
<feature type="compositionally biased region" description="Polar residues" evidence="5">
    <location>
        <begin position="906"/>
        <end position="918"/>
    </location>
</feature>
<dbReference type="InterPro" id="IPR003959">
    <property type="entry name" value="ATPase_AAA_core"/>
</dbReference>
<dbReference type="PROSITE" id="PS00870">
    <property type="entry name" value="CLPAB_1"/>
    <property type="match status" value="1"/>
</dbReference>
<proteinExistence type="predicted"/>
<dbReference type="InterPro" id="IPR004176">
    <property type="entry name" value="Clp_R_N"/>
</dbReference>
<name>A0ABY5ZV46_9BACT</name>
<dbReference type="SMART" id="SM01086">
    <property type="entry name" value="ClpB_D2-small"/>
    <property type="match status" value="1"/>
</dbReference>
<sequence>MDNRQLRSLLERFNDHCVGALEGAAAFAATRGHGEVGIEHLCVKLLEQGGGDFDRALQHFGIDLDLFWQALLAGLARRPAGPAGKPLLGAALLQWFERGWLAASLHYRTDQIRSLALLDALVDLAPALPVETFGALETLSLERLRKDFKQICDGSREEIRTQDAPVSNTSAEVVAPKPQGDNSGSALNRFTVDLTARAAAGEIDPVLGRSGEIRLMLDILARRRKNNPIVVGEPGVGKTAVVEGLALRIVAGSVPEGLRNVRLLALDLGLLQAGAGVKGEFEKRLKNVIEEIKASVDPIVLFIDEAHTLIGAGGEAGLGDAANLFKPALARGELRTIAATTWSEYKKYFERDAALARRFQLVKVEEPSEEAAMAMLSGLRDLYQKHHGILITDDAVAAAVRLSARYISGRQLPDKAIDLIDTAAARLCMAQAAVPAEIDADREHLAYLQGRLDALAQEEVQGLAPPNGVVATLRAELEATRERLGDNERQWRAEGELVRRVHQQREALGPREIAPSDKVVALRRDADQTLRRLKEAQGDRPMMQPEVNGDAIAAVVADWTGVPVGRMLRDELGALLRLEESLATRVVGQDQALAVIGESLRCAKAGLRRPEAPLGVFLLAGPSGVGKTETARVLAEQLFGGERFLVTINLSEYQEAHTVSQLKGSPPGYVGYGEGGILTEAVRQRPYAVILLDEVEKAHPDVMNLFYQVFDRGFMRDGEGREIDFKNTVILMTTNLGAEEISALCEADAEEAGGAGPVDAPSNATLIEAIRPALGRHFAAALLARMQVVPYRSLTSEALNAIIALKLDETAQRLHAAHGIELRCAPEVLSYLGERCRHPATGARFINALLEQRLLPGIARSLLGFMAGDDLPDILTLEMDEQGELACVFADRREEEPESLPGEQSDGATESLEQTHAQ</sequence>
<dbReference type="SUPFAM" id="SSF81923">
    <property type="entry name" value="Double Clp-N motif"/>
    <property type="match status" value="1"/>
</dbReference>
<evidence type="ECO:0000256" key="2">
    <source>
        <dbReference type="ARBA" id="ARBA00022741"/>
    </source>
</evidence>
<dbReference type="InterPro" id="IPR019489">
    <property type="entry name" value="Clp_ATPase_C"/>
</dbReference>
<dbReference type="SUPFAM" id="SSF52540">
    <property type="entry name" value="P-loop containing nucleoside triphosphate hydrolases"/>
    <property type="match status" value="2"/>
</dbReference>
<dbReference type="Pfam" id="PF10431">
    <property type="entry name" value="ClpB_D2-small"/>
    <property type="match status" value="1"/>
</dbReference>
<evidence type="ECO:0000256" key="4">
    <source>
        <dbReference type="ARBA" id="ARBA00023186"/>
    </source>
</evidence>
<dbReference type="InterPro" id="IPR018368">
    <property type="entry name" value="ClpA/B_CS1"/>
</dbReference>
<dbReference type="PANTHER" id="PTHR11638">
    <property type="entry name" value="ATP-DEPENDENT CLP PROTEASE"/>
    <property type="match status" value="1"/>
</dbReference>
<dbReference type="Gene3D" id="1.10.8.60">
    <property type="match status" value="1"/>
</dbReference>
<accession>A0ABY5ZV46</accession>
<dbReference type="SMART" id="SM00382">
    <property type="entry name" value="AAA"/>
    <property type="match status" value="2"/>
</dbReference>
<keyword evidence="4" id="KW-0143">Chaperone</keyword>
<feature type="domain" description="AAA+ ATPase" evidence="6">
    <location>
        <begin position="224"/>
        <end position="369"/>
    </location>
</feature>
<evidence type="ECO:0000256" key="5">
    <source>
        <dbReference type="SAM" id="MobiDB-lite"/>
    </source>
</evidence>